<organism evidence="2 3">
    <name type="scientific">Marasmius crinis-equi</name>
    <dbReference type="NCBI Taxonomy" id="585013"/>
    <lineage>
        <taxon>Eukaryota</taxon>
        <taxon>Fungi</taxon>
        <taxon>Dikarya</taxon>
        <taxon>Basidiomycota</taxon>
        <taxon>Agaricomycotina</taxon>
        <taxon>Agaricomycetes</taxon>
        <taxon>Agaricomycetidae</taxon>
        <taxon>Agaricales</taxon>
        <taxon>Marasmiineae</taxon>
        <taxon>Marasmiaceae</taxon>
        <taxon>Marasmius</taxon>
    </lineage>
</organism>
<accession>A0ABR3F2G4</accession>
<reference evidence="2 3" key="1">
    <citation type="submission" date="2024-02" db="EMBL/GenBank/DDBJ databases">
        <title>A draft genome for the cacao thread blight pathogen Marasmius crinis-equi.</title>
        <authorList>
            <person name="Cohen S.P."/>
            <person name="Baruah I.K."/>
            <person name="Amoako-Attah I."/>
            <person name="Bukari Y."/>
            <person name="Meinhardt L.W."/>
            <person name="Bailey B.A."/>
        </authorList>
    </citation>
    <scope>NUCLEOTIDE SEQUENCE [LARGE SCALE GENOMIC DNA]</scope>
    <source>
        <strain evidence="2 3">GH-76</strain>
    </source>
</reference>
<feature type="compositionally biased region" description="Polar residues" evidence="1">
    <location>
        <begin position="611"/>
        <end position="639"/>
    </location>
</feature>
<name>A0ABR3F2G4_9AGAR</name>
<dbReference type="EMBL" id="JBAHYK010001131">
    <property type="protein sequence ID" value="KAL0569380.1"/>
    <property type="molecule type" value="Genomic_DNA"/>
</dbReference>
<evidence type="ECO:0000313" key="3">
    <source>
        <dbReference type="Proteomes" id="UP001465976"/>
    </source>
</evidence>
<dbReference type="PANTHER" id="PTHR31912">
    <property type="entry name" value="IP13529P"/>
    <property type="match status" value="1"/>
</dbReference>
<proteinExistence type="predicted"/>
<dbReference type="PANTHER" id="PTHR31912:SF34">
    <property type="entry name" value="NOTOCHORD-RELATED PROTEIN"/>
    <property type="match status" value="1"/>
</dbReference>
<gene>
    <name evidence="2" type="ORF">V5O48_012589</name>
</gene>
<sequence>MGVKHRDNLRRYDKEHAPPQPGSPLRTKTNWYGSSPANEVLTTILEDWREDVAAGINPYIPRSPSPLPDQQMEIDFDAFGEETSFQMPLDQQQCLELSNKLVDFLENDGQVIAEAEEPSDSSTESDMEEESELDAIDVLRAGCVRNVLRPRTVAGQNHNSNLWYPWPDRETCVLDILRHIPRCAFSRKQNEAIHWAMLALGLQNLPSSRVMDTIDMELQSLCGIRTIRHEGKLGHVYYTNDFAGIVAQEMANPQVRCDLHFYPEDSSPSLSEAWQSERWLHELDPQLTTPMIRLFNQDFYLQEPARLRDGRLVVPTRWLKRDGQLIGKCHVMVPVASGWVLTADIVEVDSSQLLYALPRLIQAFESGACKIADPRAIIGIWDGTAVSPWDSGSDRDGCMNPWRVKAEGKRVYAFPIWLYCDDTSGNSSKKWNKHNSFLFTPAGLPRRRVHHESNIHFLCTSNIAPPLEMLDGIVDQIVDGQRNGILARDSKLNEDVLVIPSVLAMLGDNPMQSELSCHVGFNGNFFCRVCEVSGHIDGSEDDLNPGPPPTFANMTFDDLLSTTADTEDVENGEDVDDTLNPMPAPVQNGGDISRSAPPTPIMDSSMLAGPTHTQNSVAVNPSQTQKNTISGPPTGATKTSSKRVARVESSDDMVTRYLNFMKVGQLRSRSKTEDELKSQFALASTLRSKTKTTDRRTLTGITDRFQLFFLEKLFAITTAKGVSNSEKLRQIREAKESFPEHTTSPVWRIQDLDPHQDTPVEILHVILLGFVKYFWRDAVSRCKKNHATLVARLAGLDTGGLGIPPVTAETLVKYAGSLTGRDFRVIAQVAPFVLHGLMPPENMQVWVALSNLVALVWQPDIRNIDSHIIRITDAIDHFLNIAGALNLGWFNKPKFHVILHLPAHIRRFGPPMLFATEGFESFNAIIRCCSIHSNRHAPSKDIAVAMAKGNRVRHLLSNGHFWLNSDNDGINWKSRGPAADVLLSVNRFGVRFLGLEGPEVDASIALTGEQFLEIYMEWNAAEHGCQGVASNLVLSWHFRAR</sequence>
<evidence type="ECO:0000313" key="2">
    <source>
        <dbReference type="EMBL" id="KAL0569380.1"/>
    </source>
</evidence>
<feature type="region of interest" description="Disordered" evidence="1">
    <location>
        <begin position="1"/>
        <end position="33"/>
    </location>
</feature>
<feature type="region of interest" description="Disordered" evidence="1">
    <location>
        <begin position="570"/>
        <end position="589"/>
    </location>
</feature>
<comment type="caution">
    <text evidence="2">The sequence shown here is derived from an EMBL/GenBank/DDBJ whole genome shotgun (WGS) entry which is preliminary data.</text>
</comment>
<keyword evidence="3" id="KW-1185">Reference proteome</keyword>
<dbReference type="Proteomes" id="UP001465976">
    <property type="component" value="Unassembled WGS sequence"/>
</dbReference>
<protein>
    <submittedName>
        <fullName evidence="2">Uncharacterized protein</fullName>
    </submittedName>
</protein>
<evidence type="ECO:0000256" key="1">
    <source>
        <dbReference type="SAM" id="MobiDB-lite"/>
    </source>
</evidence>
<feature type="compositionally biased region" description="Basic and acidic residues" evidence="1">
    <location>
        <begin position="1"/>
        <end position="17"/>
    </location>
</feature>
<feature type="region of interest" description="Disordered" evidence="1">
    <location>
        <begin position="611"/>
        <end position="647"/>
    </location>
</feature>